<sequence length="517" mass="59669">MTSNEFIEALSKLTTETDWGDPIFGESVLKAELRKHLFKIVPIDHNGYIHKLFYSEMVKDEDVMYFVSDGRKTYRFLFGETKLKTDKQGSEYLTYTVENNFPPFAKLVIDYILGAYTFFENKLYDIRYKQFKLIDDFTLQTKYGFKDSGHILEILQGIHKTLNIQPINYIEPYQIACKDFIIDLEKSETINQPPMQNVSYFKYYEVDYETAINSKSIAKEYLEYVIADENSLNNAILQAYFIAQVACGVRPKTNFFISKSGVRTGKGLRHIALSGLFNKIDVELDTLKSNGFEALQAWAMFSGGEMALATEQGDIQGNAMERVLKIIATEKTHVARAIGQNQSMVTLSSVLCVDTNRTVALSDEMNGRKVLIQFKDRPKEETDFEREQIFRPYWLAFTDRDKNPKIDGCIGFLLNSLEYFQKIGKWYQWKDVEVFNDIDLDEFQIALINALQEVEFVQRTDNKEVIDLSLQVYGKNNNALSKAISEIGVHSRSKKVNGRTVRGYEIENKARFDKYVI</sequence>
<organism evidence="1 2">
    <name type="scientific">Streptococcus agalactiae MRI Z1-216</name>
    <dbReference type="NCBI Taxonomy" id="1154879"/>
    <lineage>
        <taxon>Bacteria</taxon>
        <taxon>Bacillati</taxon>
        <taxon>Bacillota</taxon>
        <taxon>Bacilli</taxon>
        <taxon>Lactobacillales</taxon>
        <taxon>Streptococcaceae</taxon>
        <taxon>Streptococcus</taxon>
    </lineage>
</organism>
<accession>A0AAD2WV45</accession>
<comment type="caution">
    <text evidence="1">The sequence shown here is derived from an EMBL/GenBank/DDBJ whole genome shotgun (WGS) entry which is preliminary data.</text>
</comment>
<dbReference type="EMBL" id="ALSF01000083">
    <property type="protein sequence ID" value="EPU38155.1"/>
    <property type="molecule type" value="Genomic_DNA"/>
</dbReference>
<gene>
    <name evidence="1" type="ORF">SAG0164_00740</name>
</gene>
<reference evidence="1 2" key="1">
    <citation type="submission" date="2012-07" db="EMBL/GenBank/DDBJ databases">
        <authorList>
            <person name="Moroni P."/>
            <person name="Richards V.P."/>
            <person name="Durkin S.A.S."/>
            <person name="Kim M."/>
            <person name="Pavinski Bitar P.D."/>
            <person name="Stanhope M.J."/>
            <person name="Town C.D."/>
            <person name="Zadoks R.N."/>
            <person name="Venter J.C."/>
        </authorList>
    </citation>
    <scope>NUCLEOTIDE SEQUENCE [LARGE SCALE GENOMIC DNA]</scope>
    <source>
        <strain evidence="1 2">MRI Z1-216</strain>
    </source>
</reference>
<protein>
    <recommendedName>
        <fullName evidence="3">Phage resistance protein</fullName>
    </recommendedName>
</protein>
<proteinExistence type="predicted"/>
<evidence type="ECO:0000313" key="1">
    <source>
        <dbReference type="EMBL" id="EPU38155.1"/>
    </source>
</evidence>
<dbReference type="AlphaFoldDB" id="A0AAD2WV45"/>
<evidence type="ECO:0008006" key="3">
    <source>
        <dbReference type="Google" id="ProtNLM"/>
    </source>
</evidence>
<dbReference type="Proteomes" id="UP000015176">
    <property type="component" value="Unassembled WGS sequence"/>
</dbReference>
<evidence type="ECO:0000313" key="2">
    <source>
        <dbReference type="Proteomes" id="UP000015176"/>
    </source>
</evidence>
<name>A0AAD2WV45_STRAG</name>
<dbReference type="RefSeq" id="WP_000203212.1">
    <property type="nucleotide sequence ID" value="NZ_ALSF01000083.1"/>
</dbReference>